<dbReference type="Proteomes" id="UP000256924">
    <property type="component" value="Unassembled WGS sequence"/>
</dbReference>
<evidence type="ECO:0000313" key="2">
    <source>
        <dbReference type="Proteomes" id="UP000256924"/>
    </source>
</evidence>
<dbReference type="RefSeq" id="WP_116099182.1">
    <property type="nucleotide sequence ID" value="NZ_QNVU01000030.1"/>
</dbReference>
<dbReference type="Gene3D" id="1.10.30.50">
    <property type="match status" value="1"/>
</dbReference>
<protein>
    <recommendedName>
        <fullName evidence="3">HNH endonuclease</fullName>
    </recommendedName>
</protein>
<evidence type="ECO:0008006" key="3">
    <source>
        <dbReference type="Google" id="ProtNLM"/>
    </source>
</evidence>
<dbReference type="CDD" id="cd00085">
    <property type="entry name" value="HNHc"/>
    <property type="match status" value="1"/>
</dbReference>
<comment type="caution">
    <text evidence="1">The sequence shown here is derived from an EMBL/GenBank/DDBJ whole genome shotgun (WGS) entry which is preliminary data.</text>
</comment>
<name>A0A3D9AZ80_9FLAO</name>
<dbReference type="AlphaFoldDB" id="A0A3D9AZ80"/>
<evidence type="ECO:0000313" key="1">
    <source>
        <dbReference type="EMBL" id="REC46675.1"/>
    </source>
</evidence>
<proteinExistence type="predicted"/>
<reference evidence="1 2" key="1">
    <citation type="journal article" date="2004" name="Emerg. Infect. Dis.">
        <title>Amoebae-resisting bacteria isolated from human nasal swabs by amoebal coculture.</title>
        <authorList>
            <person name="Greub G."/>
            <person name="La Scola B."/>
            <person name="Raoult D."/>
        </authorList>
    </citation>
    <scope>NUCLEOTIDE SEQUENCE [LARGE SCALE GENOMIC DNA]</scope>
    <source>
        <strain evidence="1 2">CCUG 51329</strain>
    </source>
</reference>
<keyword evidence="2" id="KW-1185">Reference proteome</keyword>
<dbReference type="InterPro" id="IPR003615">
    <property type="entry name" value="HNH_nuc"/>
</dbReference>
<dbReference type="EMBL" id="QNVU01000030">
    <property type="protein sequence ID" value="REC46675.1"/>
    <property type="molecule type" value="Genomic_DNA"/>
</dbReference>
<accession>A0A3D9AZ80</accession>
<organism evidence="1 2">
    <name type="scientific">Candidatus Chryseobacterium massiliense</name>
    <dbReference type="NCBI Taxonomy" id="204089"/>
    <lineage>
        <taxon>Bacteria</taxon>
        <taxon>Pseudomonadati</taxon>
        <taxon>Bacteroidota</taxon>
        <taxon>Flavobacteriia</taxon>
        <taxon>Flavobacteriales</taxon>
        <taxon>Weeksellaceae</taxon>
        <taxon>Chryseobacterium group</taxon>
        <taxon>Chryseobacterium</taxon>
    </lineage>
</organism>
<sequence>MRKINYPYKTDIEKEIFLNEYFDKIFPEISNHVEMCEEIEKIDVTWNLKKLLTADFCQLVDFAKKNNVSNLNSLFRTGVEEKDYIYSKLQRVIADFLIEKNVNIKSCFYCNIEYVNDFKDKYSSIDEFINYAPNKLLNSIISVYATDRISNKRKSGFIFEKDLIDLFPNKGTKITQKLNDSYKDEFNNEHFTLDHVLPKNSNAFLSISIFNLVPCCYSCNSKFKLTKEFSINNNLKSIVPSSKDYLFDNLIKFKLKYKGTRVENVKDIDVRLLNLSKIENVDEFIAIFRLQSRYNYHKNISYDMIQKRKIYSDSQIEEIAILLKRDEQSVKKDLFGKECFESSNEPFEKYKQDIAEQLGII</sequence>
<gene>
    <name evidence="1" type="ORF">DRF68_14185</name>
</gene>